<evidence type="ECO:0000256" key="5">
    <source>
        <dbReference type="ARBA" id="ARBA00022694"/>
    </source>
</evidence>
<name>A0A5R8QC74_9FIRM</name>
<feature type="binding site" evidence="10">
    <location>
        <begin position="9"/>
        <end position="16"/>
    </location>
    <ligand>
        <name>ATP</name>
        <dbReference type="ChEBI" id="CHEBI:30616"/>
    </ligand>
</feature>
<feature type="site" description="Interaction with substrate tRNA" evidence="10">
    <location>
        <position position="123"/>
    </location>
</feature>
<evidence type="ECO:0000256" key="6">
    <source>
        <dbReference type="ARBA" id="ARBA00022741"/>
    </source>
</evidence>
<evidence type="ECO:0000256" key="13">
    <source>
        <dbReference type="RuleBase" id="RU003785"/>
    </source>
</evidence>
<evidence type="ECO:0000256" key="9">
    <source>
        <dbReference type="ARBA" id="ARBA00049563"/>
    </source>
</evidence>
<keyword evidence="4 10" id="KW-0808">Transferase</keyword>
<comment type="catalytic activity">
    <reaction evidence="9 10 11">
        <text>adenosine(37) in tRNA + dimethylallyl diphosphate = N(6)-dimethylallyladenosine(37) in tRNA + diphosphate</text>
        <dbReference type="Rhea" id="RHEA:26482"/>
        <dbReference type="Rhea" id="RHEA-COMP:10162"/>
        <dbReference type="Rhea" id="RHEA-COMP:10375"/>
        <dbReference type="ChEBI" id="CHEBI:33019"/>
        <dbReference type="ChEBI" id="CHEBI:57623"/>
        <dbReference type="ChEBI" id="CHEBI:74411"/>
        <dbReference type="ChEBI" id="CHEBI:74415"/>
        <dbReference type="EC" id="2.5.1.75"/>
    </reaction>
</comment>
<keyword evidence="8 10" id="KW-0460">Magnesium</keyword>
<dbReference type="PANTHER" id="PTHR11088">
    <property type="entry name" value="TRNA DIMETHYLALLYLTRANSFERASE"/>
    <property type="match status" value="1"/>
</dbReference>
<comment type="function">
    <text evidence="2 10 12">Catalyzes the transfer of a dimethylallyl group onto the adenine at position 37 in tRNAs that read codons beginning with uridine, leading to the formation of N6-(dimethylallyl)adenosine (i(6)A).</text>
</comment>
<evidence type="ECO:0000256" key="2">
    <source>
        <dbReference type="ARBA" id="ARBA00003213"/>
    </source>
</evidence>
<keyword evidence="5 10" id="KW-0819">tRNA processing</keyword>
<evidence type="ECO:0000256" key="1">
    <source>
        <dbReference type="ARBA" id="ARBA00001946"/>
    </source>
</evidence>
<comment type="caution">
    <text evidence="10">Lacks conserved residue(s) required for the propagation of feature annotation.</text>
</comment>
<dbReference type="FunCoup" id="A0A5R8QC74">
    <property type="interactions" value="368"/>
</dbReference>
<feature type="region of interest" description="Interaction with substrate tRNA" evidence="10">
    <location>
        <begin position="34"/>
        <end position="37"/>
    </location>
</feature>
<dbReference type="InParanoid" id="A0A5R8QC74"/>
<dbReference type="Pfam" id="PF01715">
    <property type="entry name" value="IPPT"/>
    <property type="match status" value="1"/>
</dbReference>
<accession>A0A5R8QC74</accession>
<dbReference type="EC" id="2.5.1.75" evidence="10"/>
<dbReference type="Proteomes" id="UP000306912">
    <property type="component" value="Unassembled WGS sequence"/>
</dbReference>
<organism evidence="14 15">
    <name type="scientific">Culicoidibacter larvae</name>
    <dbReference type="NCBI Taxonomy" id="2579976"/>
    <lineage>
        <taxon>Bacteria</taxon>
        <taxon>Bacillati</taxon>
        <taxon>Bacillota</taxon>
        <taxon>Culicoidibacteria</taxon>
        <taxon>Culicoidibacterales</taxon>
        <taxon>Culicoidibacteraceae</taxon>
        <taxon>Culicoidibacter</taxon>
    </lineage>
</organism>
<evidence type="ECO:0000256" key="12">
    <source>
        <dbReference type="RuleBase" id="RU003784"/>
    </source>
</evidence>
<dbReference type="InterPro" id="IPR027417">
    <property type="entry name" value="P-loop_NTPase"/>
</dbReference>
<evidence type="ECO:0000256" key="3">
    <source>
        <dbReference type="ARBA" id="ARBA00005842"/>
    </source>
</evidence>
<dbReference type="InterPro" id="IPR018022">
    <property type="entry name" value="IPT"/>
</dbReference>
<gene>
    <name evidence="10 14" type="primary">miaA</name>
    <name evidence="14" type="ORF">FEZ08_05540</name>
</gene>
<evidence type="ECO:0000256" key="10">
    <source>
        <dbReference type="HAMAP-Rule" id="MF_00185"/>
    </source>
</evidence>
<dbReference type="HAMAP" id="MF_00185">
    <property type="entry name" value="IPP_trans"/>
    <property type="match status" value="1"/>
</dbReference>
<dbReference type="GO" id="GO:0052381">
    <property type="term" value="F:tRNA dimethylallyltransferase activity"/>
    <property type="evidence" value="ECO:0007669"/>
    <property type="project" value="UniProtKB-UniRule"/>
</dbReference>
<evidence type="ECO:0000313" key="14">
    <source>
        <dbReference type="EMBL" id="TLG74171.1"/>
    </source>
</evidence>
<comment type="cofactor">
    <cofactor evidence="1 10">
        <name>Mg(2+)</name>
        <dbReference type="ChEBI" id="CHEBI:18420"/>
    </cofactor>
</comment>
<feature type="site" description="Interaction with substrate tRNA" evidence="10">
    <location>
        <position position="100"/>
    </location>
</feature>
<keyword evidence="15" id="KW-1185">Reference proteome</keyword>
<reference evidence="14 15" key="1">
    <citation type="submission" date="2019-05" db="EMBL/GenBank/DDBJ databases">
        <title>Culicoidintestinum kansasii gen. nov., sp. nov. from the gastrointestinal tract of the biting midge, Culicoides sonorensis.</title>
        <authorList>
            <person name="Neupane S."/>
            <person name="Ghosh A."/>
            <person name="Gunther S."/>
            <person name="Martin K."/>
            <person name="Zurek L."/>
        </authorList>
    </citation>
    <scope>NUCLEOTIDE SEQUENCE [LARGE SCALE GENOMIC DNA]</scope>
    <source>
        <strain evidence="14 15">CS-1</strain>
    </source>
</reference>
<dbReference type="GO" id="GO:0005524">
    <property type="term" value="F:ATP binding"/>
    <property type="evidence" value="ECO:0007669"/>
    <property type="project" value="UniProtKB-UniRule"/>
</dbReference>
<comment type="caution">
    <text evidence="14">The sequence shown here is derived from an EMBL/GenBank/DDBJ whole genome shotgun (WGS) entry which is preliminary data.</text>
</comment>
<evidence type="ECO:0000256" key="7">
    <source>
        <dbReference type="ARBA" id="ARBA00022840"/>
    </source>
</evidence>
<dbReference type="OrthoDB" id="9776390at2"/>
<protein>
    <recommendedName>
        <fullName evidence="10">tRNA dimethylallyltransferase</fullName>
        <ecNumber evidence="10">2.5.1.75</ecNumber>
    </recommendedName>
    <alternativeName>
        <fullName evidence="10">Dimethylallyl diphosphate:tRNA dimethylallyltransferase</fullName>
        <shortName evidence="10">DMAPP:tRNA dimethylallyltransferase</shortName>
        <shortName evidence="10">DMATase</shortName>
    </alternativeName>
    <alternativeName>
        <fullName evidence="10">Isopentenyl-diphosphate:tRNA isopentenyltransferase</fullName>
        <shortName evidence="10">IPP transferase</shortName>
        <shortName evidence="10">IPPT</shortName>
        <shortName evidence="10">IPTase</shortName>
    </alternativeName>
</protein>
<evidence type="ECO:0000256" key="4">
    <source>
        <dbReference type="ARBA" id="ARBA00022679"/>
    </source>
</evidence>
<evidence type="ECO:0000256" key="8">
    <source>
        <dbReference type="ARBA" id="ARBA00022842"/>
    </source>
</evidence>
<dbReference type="SUPFAM" id="SSF52540">
    <property type="entry name" value="P-loop containing nucleoside triphosphate hydrolases"/>
    <property type="match status" value="2"/>
</dbReference>
<dbReference type="RefSeq" id="WP_138190723.1">
    <property type="nucleotide sequence ID" value="NZ_VBWP01000004.1"/>
</dbReference>
<dbReference type="PANTHER" id="PTHR11088:SF60">
    <property type="entry name" value="TRNA DIMETHYLALLYLTRANSFERASE"/>
    <property type="match status" value="1"/>
</dbReference>
<evidence type="ECO:0000256" key="11">
    <source>
        <dbReference type="RuleBase" id="RU003783"/>
    </source>
</evidence>
<keyword evidence="7 10" id="KW-0067">ATP-binding</keyword>
<keyword evidence="6 10" id="KW-0547">Nucleotide-binding</keyword>
<dbReference type="NCBIfam" id="TIGR00174">
    <property type="entry name" value="miaA"/>
    <property type="match status" value="1"/>
</dbReference>
<dbReference type="EMBL" id="VBWP01000004">
    <property type="protein sequence ID" value="TLG74171.1"/>
    <property type="molecule type" value="Genomic_DNA"/>
</dbReference>
<sequence length="299" mass="33482">MQKVLVIVGPTASGKTALSIELAKQFNGEIISGDSVQVYRGLDIGSAKVRVDEMQAVPHFGIDILDADATYSVADFQAFARQKIAEISSRGKLPIIAGGTGLYVQAVLYDYQFDDSIGAIDERQYDECSNEELYARLQAVDAVSAAATHANNRRRVMRSLAIAESGTKKSELEAQQQQELLYDALVIGLDVPRPTLHERINMRVDQMVADGLFDEVQGLYQRQAFGRQSAAAIGYKEVITYLENECSEDEAVEQIKIHTRRFAKRQMTWFHNQRLAIEWVPYDESDLAMPKVDAWLKDK</sequence>
<proteinExistence type="inferred from homology"/>
<feature type="binding site" evidence="10">
    <location>
        <begin position="11"/>
        <end position="16"/>
    </location>
    <ligand>
        <name>substrate</name>
    </ligand>
</feature>
<comment type="similarity">
    <text evidence="3 10 13">Belongs to the IPP transferase family.</text>
</comment>
<dbReference type="GO" id="GO:0006400">
    <property type="term" value="P:tRNA modification"/>
    <property type="evidence" value="ECO:0007669"/>
    <property type="project" value="TreeGrafter"/>
</dbReference>
<evidence type="ECO:0000313" key="15">
    <source>
        <dbReference type="Proteomes" id="UP000306912"/>
    </source>
</evidence>
<comment type="subunit">
    <text evidence="10">Monomer.</text>
</comment>
<dbReference type="InterPro" id="IPR039657">
    <property type="entry name" value="Dimethylallyltransferase"/>
</dbReference>
<dbReference type="Gene3D" id="1.10.20.140">
    <property type="match status" value="1"/>
</dbReference>
<dbReference type="AlphaFoldDB" id="A0A5R8QC74"/>
<dbReference type="Gene3D" id="3.40.50.300">
    <property type="entry name" value="P-loop containing nucleotide triphosphate hydrolases"/>
    <property type="match status" value="1"/>
</dbReference>